<feature type="chain" id="PRO_5026379930" evidence="2">
    <location>
        <begin position="36"/>
        <end position="421"/>
    </location>
</feature>
<dbReference type="Proteomes" id="UP000433309">
    <property type="component" value="Unassembled WGS sequence"/>
</dbReference>
<dbReference type="GO" id="GO:0015288">
    <property type="term" value="F:porin activity"/>
    <property type="evidence" value="ECO:0007669"/>
    <property type="project" value="InterPro"/>
</dbReference>
<dbReference type="InterPro" id="IPR038673">
    <property type="entry name" value="OprB_sf"/>
</dbReference>
<dbReference type="Gene3D" id="2.40.160.180">
    <property type="entry name" value="Carbohydrate-selective porin OprB"/>
    <property type="match status" value="1"/>
</dbReference>
<gene>
    <name evidence="3" type="ORF">GJ699_22820</name>
</gene>
<feature type="signal peptide" evidence="2">
    <location>
        <begin position="1"/>
        <end position="35"/>
    </location>
</feature>
<sequence>MSSPTRCHERPGRAALTAALQAIALAAAAPGCALADDPTLTGDWGGQRRQWADAGVSFRGDYVSETFAAVDGGLKRGRAYAQQVRMGVDADLERLSGWNGAIFHFTLNDRRGVGISSDYVGNRLPIQEDYGGLYTRLTEFSLEQNLAGGQLNLRLGFFAMGNDLGGIALGCNFVNAAFCAHPLSLSGNSGWYNYPNARWGAALRYKLRPDLLLRSGVFQVNAKLGDKDNAFKPFAAGTTGVLLPLELEYAPEGGHYKLGMYYDTSRASRQGGSGTVDERYGVYVLAEQMIIREGRANRGLSLFGQYTAHPETSAPMTRWYAAGVVKTGTFEGRDADSVALGVVRAEVNPRLRMAHADSTPTPGGYASLPAGESAIELAYGWQLRRWLIVRADLQHIIDPGAFSYRSTANATALGVQVRITF</sequence>
<dbReference type="EMBL" id="WKJK01000013">
    <property type="protein sequence ID" value="MRW92836.1"/>
    <property type="molecule type" value="Genomic_DNA"/>
</dbReference>
<dbReference type="AlphaFoldDB" id="A0A6I2L833"/>
<proteinExistence type="inferred from homology"/>
<reference evidence="3 4" key="1">
    <citation type="submission" date="2019-11" db="EMBL/GenBank/DDBJ databases">
        <title>Novel species isolated from a subtropical stream in China.</title>
        <authorList>
            <person name="Lu H."/>
        </authorList>
    </citation>
    <scope>NUCLEOTIDE SEQUENCE [LARGE SCALE GENOMIC DNA]</scope>
    <source>
        <strain evidence="3 4">FT80W</strain>
    </source>
</reference>
<dbReference type="PANTHER" id="PTHR37944">
    <property type="entry name" value="PORIN B"/>
    <property type="match status" value="1"/>
</dbReference>
<comment type="caution">
    <text evidence="3">The sequence shown here is derived from an EMBL/GenBank/DDBJ whole genome shotgun (WGS) entry which is preliminary data.</text>
</comment>
<dbReference type="InterPro" id="IPR007049">
    <property type="entry name" value="Carb-sel_porin_OprB"/>
</dbReference>
<evidence type="ECO:0000313" key="4">
    <source>
        <dbReference type="Proteomes" id="UP000433309"/>
    </source>
</evidence>
<keyword evidence="2" id="KW-0732">Signal</keyword>
<dbReference type="SUPFAM" id="SSF56935">
    <property type="entry name" value="Porins"/>
    <property type="match status" value="1"/>
</dbReference>
<dbReference type="GO" id="GO:0016020">
    <property type="term" value="C:membrane"/>
    <property type="evidence" value="ECO:0007669"/>
    <property type="project" value="InterPro"/>
</dbReference>
<keyword evidence="4" id="KW-1185">Reference proteome</keyword>
<dbReference type="InterPro" id="IPR052932">
    <property type="entry name" value="OprB_Porin"/>
</dbReference>
<evidence type="ECO:0000256" key="2">
    <source>
        <dbReference type="RuleBase" id="RU363072"/>
    </source>
</evidence>
<dbReference type="RefSeq" id="WP_154380633.1">
    <property type="nucleotide sequence ID" value="NZ_WKJK01000013.1"/>
</dbReference>
<protein>
    <submittedName>
        <fullName evidence="3">Carbohydrate porin</fullName>
    </submittedName>
</protein>
<name>A0A6I2L833_9BURK</name>
<evidence type="ECO:0000313" key="3">
    <source>
        <dbReference type="EMBL" id="MRW92836.1"/>
    </source>
</evidence>
<organism evidence="3 4">
    <name type="scientific">Duganella guangzhouensis</name>
    <dbReference type="NCBI Taxonomy" id="2666084"/>
    <lineage>
        <taxon>Bacteria</taxon>
        <taxon>Pseudomonadati</taxon>
        <taxon>Pseudomonadota</taxon>
        <taxon>Betaproteobacteria</taxon>
        <taxon>Burkholderiales</taxon>
        <taxon>Oxalobacteraceae</taxon>
        <taxon>Telluria group</taxon>
        <taxon>Duganella</taxon>
    </lineage>
</organism>
<dbReference type="Pfam" id="PF04966">
    <property type="entry name" value="OprB"/>
    <property type="match status" value="1"/>
</dbReference>
<evidence type="ECO:0000256" key="1">
    <source>
        <dbReference type="ARBA" id="ARBA00008769"/>
    </source>
</evidence>
<comment type="similarity">
    <text evidence="1 2">Belongs to the OprB family.</text>
</comment>
<accession>A0A6I2L833</accession>
<dbReference type="PANTHER" id="PTHR37944:SF1">
    <property type="entry name" value="PORIN B"/>
    <property type="match status" value="1"/>
</dbReference>
<dbReference type="GO" id="GO:0008643">
    <property type="term" value="P:carbohydrate transport"/>
    <property type="evidence" value="ECO:0007669"/>
    <property type="project" value="InterPro"/>
</dbReference>